<evidence type="ECO:0000256" key="1">
    <source>
        <dbReference type="SAM" id="Phobius"/>
    </source>
</evidence>
<dbReference type="Proteomes" id="UP000271554">
    <property type="component" value="Chromosome"/>
</dbReference>
<evidence type="ECO:0000313" key="3">
    <source>
        <dbReference type="Proteomes" id="UP000271554"/>
    </source>
</evidence>
<proteinExistence type="predicted"/>
<dbReference type="RefSeq" id="WP_120719587.1">
    <property type="nucleotide sequence ID" value="NZ_CP032698.1"/>
</dbReference>
<keyword evidence="3" id="KW-1185">Reference proteome</keyword>
<dbReference type="KEGG" id="shun:DWB77_00381"/>
<evidence type="ECO:0000313" key="2">
    <source>
        <dbReference type="EMBL" id="AYG78274.1"/>
    </source>
</evidence>
<gene>
    <name evidence="2" type="ORF">DWB77_00381</name>
</gene>
<reference evidence="2 3" key="1">
    <citation type="submission" date="2018-10" db="EMBL/GenBank/DDBJ databases">
        <title>Relationship between Morphology and Antimicrobial Activity in Streptomyces.</title>
        <authorList>
            <person name="Kang H.J."/>
            <person name="Kim S.B."/>
        </authorList>
    </citation>
    <scope>NUCLEOTIDE SEQUENCE [LARGE SCALE GENOMIC DNA]</scope>
    <source>
        <strain evidence="2 3">BH38</strain>
    </source>
</reference>
<feature type="transmembrane region" description="Helical" evidence="1">
    <location>
        <begin position="46"/>
        <end position="70"/>
    </location>
</feature>
<keyword evidence="1" id="KW-1133">Transmembrane helix</keyword>
<dbReference type="EMBL" id="CP032698">
    <property type="protein sequence ID" value="AYG78274.1"/>
    <property type="molecule type" value="Genomic_DNA"/>
</dbReference>
<sequence>MFGYWLGVVRRLALPALATGVVCTAAMTVALVLGDGTPWSGAAPQALAACAAVALAFTVILSTSIVVSAARTARRYGLTLGPEAVALPSVREVRVPAIEGRTAFQLTDSVRYAVERDPDLRLEAITALGHGTLDLTLRGPSDTTVFVQVRITTESLETAAVVEARPAATYKRLDAGACWAIARVVEERVAQTLRAEATHGVTAR</sequence>
<dbReference type="AlphaFoldDB" id="A0A387H4H6"/>
<protein>
    <submittedName>
        <fullName evidence="2">Uncharacterized protein</fullName>
    </submittedName>
</protein>
<keyword evidence="1" id="KW-0812">Transmembrane</keyword>
<name>A0A387H4H6_9ACTN</name>
<dbReference type="OrthoDB" id="4229150at2"/>
<organism evidence="2 3">
    <name type="scientific">Streptomyces hundungensis</name>
    <dbReference type="NCBI Taxonomy" id="1077946"/>
    <lineage>
        <taxon>Bacteria</taxon>
        <taxon>Bacillati</taxon>
        <taxon>Actinomycetota</taxon>
        <taxon>Actinomycetes</taxon>
        <taxon>Kitasatosporales</taxon>
        <taxon>Streptomycetaceae</taxon>
        <taxon>Streptomyces</taxon>
    </lineage>
</organism>
<keyword evidence="1" id="KW-0472">Membrane</keyword>
<accession>A0A387H4H6</accession>
<feature type="transmembrane region" description="Helical" evidence="1">
    <location>
        <begin position="12"/>
        <end position="34"/>
    </location>
</feature>